<organism evidence="2 3">
    <name type="scientific">Rhodococcus opacus (strain B4)</name>
    <dbReference type="NCBI Taxonomy" id="632772"/>
    <lineage>
        <taxon>Bacteria</taxon>
        <taxon>Bacillati</taxon>
        <taxon>Actinomycetota</taxon>
        <taxon>Actinomycetes</taxon>
        <taxon>Mycobacteriales</taxon>
        <taxon>Nocardiaceae</taxon>
        <taxon>Rhodococcus</taxon>
    </lineage>
</organism>
<dbReference type="Proteomes" id="UP000002212">
    <property type="component" value="Chromosome"/>
</dbReference>
<gene>
    <name evidence="2" type="ordered locus">ROP_01150</name>
</gene>
<name>C1ASB3_RHOOB</name>
<dbReference type="RefSeq" id="WP_012687371.1">
    <property type="nucleotide sequence ID" value="NC_012522.1"/>
</dbReference>
<dbReference type="OrthoDB" id="4488888at2"/>
<reference evidence="2 3" key="1">
    <citation type="submission" date="2009-03" db="EMBL/GenBank/DDBJ databases">
        <title>Comparison of the complete genome sequences of Rhodococcus erythropolis PR4 and Rhodococcus opacus B4.</title>
        <authorList>
            <person name="Takarada H."/>
            <person name="Sekine M."/>
            <person name="Hosoyama A."/>
            <person name="Yamada R."/>
            <person name="Fujisawa T."/>
            <person name="Omata S."/>
            <person name="Shimizu A."/>
            <person name="Tsukatani N."/>
            <person name="Tanikawa S."/>
            <person name="Fujita N."/>
            <person name="Harayama S."/>
        </authorList>
    </citation>
    <scope>NUCLEOTIDE SEQUENCE [LARGE SCALE GENOMIC DNA]</scope>
    <source>
        <strain evidence="2 3">B4</strain>
    </source>
</reference>
<dbReference type="SUPFAM" id="SSF54427">
    <property type="entry name" value="NTF2-like"/>
    <property type="match status" value="1"/>
</dbReference>
<dbReference type="KEGG" id="rop:ROP_01150"/>
<protein>
    <recommendedName>
        <fullName evidence="1">SnoaL-like domain-containing protein</fullName>
    </recommendedName>
</protein>
<accession>C1ASB3</accession>
<evidence type="ECO:0000313" key="2">
    <source>
        <dbReference type="EMBL" id="BAH48362.1"/>
    </source>
</evidence>
<dbReference type="InterPro" id="IPR037401">
    <property type="entry name" value="SnoaL-like"/>
</dbReference>
<dbReference type="Pfam" id="PF12680">
    <property type="entry name" value="SnoaL_2"/>
    <property type="match status" value="1"/>
</dbReference>
<dbReference type="AlphaFoldDB" id="C1ASB3"/>
<proteinExistence type="predicted"/>
<dbReference type="HOGENOM" id="CLU_1766561_0_0_11"/>
<sequence>MTNTENRVDTEACVERIESVCMAVVARDLEGVLDHFAEDCVFVNGVTGTTVPGKAELVNFLNDIWASFPEYTPRPVAAHLEQTTLGMLFETTVELPATDEKASPDGTKVRWLTSSFFTFDPTSMKIIRDVYYADEAAVEQMINEAGRAG</sequence>
<evidence type="ECO:0000259" key="1">
    <source>
        <dbReference type="Pfam" id="PF12680"/>
    </source>
</evidence>
<evidence type="ECO:0000313" key="3">
    <source>
        <dbReference type="Proteomes" id="UP000002212"/>
    </source>
</evidence>
<dbReference type="Gene3D" id="3.10.450.50">
    <property type="match status" value="1"/>
</dbReference>
<dbReference type="PATRIC" id="fig|632772.20.peg.139"/>
<dbReference type="EMBL" id="AP011115">
    <property type="protein sequence ID" value="BAH48362.1"/>
    <property type="molecule type" value="Genomic_DNA"/>
</dbReference>
<dbReference type="InterPro" id="IPR032710">
    <property type="entry name" value="NTF2-like_dom_sf"/>
</dbReference>
<feature type="domain" description="SnoaL-like" evidence="1">
    <location>
        <begin position="23"/>
        <end position="119"/>
    </location>
</feature>